<evidence type="ECO:0000259" key="12">
    <source>
        <dbReference type="PROSITE" id="PS50866"/>
    </source>
</evidence>
<keyword evidence="14" id="KW-1185">Reference proteome</keyword>
<feature type="non-terminal residue" evidence="13">
    <location>
        <position position="1"/>
    </location>
</feature>
<evidence type="ECO:0000256" key="6">
    <source>
        <dbReference type="ARBA" id="ARBA00043898"/>
    </source>
</evidence>
<dbReference type="EMBL" id="JAFBMS010000102">
    <property type="protein sequence ID" value="KAG9336467.1"/>
    <property type="molecule type" value="Genomic_DNA"/>
</dbReference>
<comment type="caution">
    <text evidence="13">The sequence shown here is derived from an EMBL/GenBank/DDBJ whole genome shotgun (WGS) entry which is preliminary data.</text>
</comment>
<evidence type="ECO:0000256" key="11">
    <source>
        <dbReference type="SAM" id="Phobius"/>
    </source>
</evidence>
<evidence type="ECO:0000256" key="4">
    <source>
        <dbReference type="ARBA" id="ARBA00022540"/>
    </source>
</evidence>
<keyword evidence="5" id="KW-0648">Protein biosynthesis</keyword>
<evidence type="ECO:0000256" key="3">
    <source>
        <dbReference type="ARBA" id="ARBA00022490"/>
    </source>
</evidence>
<keyword evidence="11" id="KW-1133">Transmembrane helix</keyword>
<dbReference type="GO" id="GO:0005085">
    <property type="term" value="F:guanyl-nucleotide exchange factor activity"/>
    <property type="evidence" value="ECO:0007669"/>
    <property type="project" value="TreeGrafter"/>
</dbReference>
<dbReference type="InterPro" id="IPR042529">
    <property type="entry name" value="IF_2B-like_C"/>
</dbReference>
<dbReference type="GO" id="GO:0005829">
    <property type="term" value="C:cytosol"/>
    <property type="evidence" value="ECO:0007669"/>
    <property type="project" value="UniProtKB-SubCell"/>
</dbReference>
<evidence type="ECO:0000256" key="7">
    <source>
        <dbReference type="ARBA" id="ARBA00044122"/>
    </source>
</evidence>
<dbReference type="InterPro" id="IPR051855">
    <property type="entry name" value="eIF2B_beta_subunit"/>
</dbReference>
<dbReference type="GO" id="GO:0003743">
    <property type="term" value="F:translation initiation factor activity"/>
    <property type="evidence" value="ECO:0007669"/>
    <property type="project" value="UniProtKB-KW"/>
</dbReference>
<dbReference type="Pfam" id="PF01105">
    <property type="entry name" value="EMP24_GP25L"/>
    <property type="match status" value="1"/>
</dbReference>
<feature type="transmembrane region" description="Helical" evidence="11">
    <location>
        <begin position="236"/>
        <end position="258"/>
    </location>
</feature>
<comment type="function">
    <text evidence="6">Acts as a component of the translation initiation factor 2B (eIF2B) complex, which catalyzes the exchange of GDP for GTP on eukaryotic initiation factor 2 (eIF2) gamma subunit. Its guanine nucleotide exchange factor activity is repressed when bound to eIF2 complex phosphorylated on the alpha subunit, thereby limiting the amount of methionyl-initiator methionine tRNA available to the ribosome and consequently global translation is repressed.</text>
</comment>
<comment type="subcellular location">
    <subcellularLocation>
        <location evidence="1">Cytoplasm</location>
        <location evidence="1">Cytosol</location>
    </subcellularLocation>
</comment>
<dbReference type="PROSITE" id="PS50866">
    <property type="entry name" value="GOLD"/>
    <property type="match status" value="1"/>
</dbReference>
<dbReference type="GO" id="GO:0005851">
    <property type="term" value="C:eukaryotic translation initiation factor 2B complex"/>
    <property type="evidence" value="ECO:0007669"/>
    <property type="project" value="TreeGrafter"/>
</dbReference>
<organism evidence="13 14">
    <name type="scientific">Albula glossodonta</name>
    <name type="common">roundjaw bonefish</name>
    <dbReference type="NCBI Taxonomy" id="121402"/>
    <lineage>
        <taxon>Eukaryota</taxon>
        <taxon>Metazoa</taxon>
        <taxon>Chordata</taxon>
        <taxon>Craniata</taxon>
        <taxon>Vertebrata</taxon>
        <taxon>Euteleostomi</taxon>
        <taxon>Actinopterygii</taxon>
        <taxon>Neopterygii</taxon>
        <taxon>Teleostei</taxon>
        <taxon>Albuliformes</taxon>
        <taxon>Albulidae</taxon>
        <taxon>Albula</taxon>
    </lineage>
</organism>
<comment type="similarity">
    <text evidence="2 10">Belongs to the eIF-2B alpha/beta/delta subunits family.</text>
</comment>
<evidence type="ECO:0000313" key="13">
    <source>
        <dbReference type="EMBL" id="KAG9336467.1"/>
    </source>
</evidence>
<evidence type="ECO:0000256" key="5">
    <source>
        <dbReference type="ARBA" id="ARBA00022917"/>
    </source>
</evidence>
<feature type="domain" description="GOLD" evidence="12">
    <location>
        <begin position="110"/>
        <end position="243"/>
    </location>
</feature>
<dbReference type="InterPro" id="IPR009038">
    <property type="entry name" value="GOLD_dom"/>
</dbReference>
<dbReference type="OrthoDB" id="269919at2759"/>
<feature type="transmembrane region" description="Helical" evidence="11">
    <location>
        <begin position="85"/>
        <end position="105"/>
    </location>
</feature>
<name>A0A8T2NJ71_9TELE</name>
<dbReference type="PANTHER" id="PTHR45859:SF1">
    <property type="entry name" value="TRANSLATION INITIATION FACTOR EIF-2B SUBUNIT BETA"/>
    <property type="match status" value="1"/>
</dbReference>
<evidence type="ECO:0000256" key="1">
    <source>
        <dbReference type="ARBA" id="ARBA00004514"/>
    </source>
</evidence>
<dbReference type="AlphaFoldDB" id="A0A8T2NJ71"/>
<sequence length="603" mass="67004">MMYSSFGAECDSSSRCSTASPAGDITYYPSPAASYSSVGSPVNQSLESLDLLESLKKSTSDNAQSVPDNDLAHDSGRLLGAMSRFGVLLLFPVLFETAFSISFFLPVNSRKCLREEIHKDVLVTGEYEVSEQSNTKTNLKITDSSNHILYSKEDASKGKFAFTTEDYDMFEVCFESKSPMALLLDTRIAKVEKLKPLEVELRRLEDLSESIVNDFAYMKKREEEMRDTNESTNTRVLYFSIFSMCCLIGLATWQVFYLRRFFKAKKLIENMPGADKETDLSERIEAFLAELKRGGTGTGPLRGSGETARETAALLRRITAQARWTSAGDLMEIIRKEGRRMTAAQPSETTVGNMVRRVLKIIREEYARSGGSSDETDQQESLHKLLTSGGLNEENFRQHFPPLKANVIEAINELLTELEGTTDNIAMQALEHIHSNEVIMTIGRSRTVEAFLKDAARKRKFHVIVAECAPFCQGHEMATSLSKADIETTVITDAAIFAVMSRVNKVIIGTQTVLANGGLRAVNGTHTLALAAKHHSTPLIVCAPMFKLSPQFPNEEDTFHKFVSPQEVLPFTEDPELKLGLGSTIYPVLLVCLILVPLYFAVE</sequence>
<keyword evidence="11" id="KW-0472">Membrane</keyword>
<dbReference type="PANTHER" id="PTHR45859">
    <property type="entry name" value="TRANSLATION INITIATION FACTOR EIF-2B SUBUNIT BETA"/>
    <property type="match status" value="1"/>
</dbReference>
<evidence type="ECO:0000256" key="10">
    <source>
        <dbReference type="RuleBase" id="RU003814"/>
    </source>
</evidence>
<accession>A0A8T2NJ71</accession>
<feature type="transmembrane region" description="Helical" evidence="11">
    <location>
        <begin position="584"/>
        <end position="602"/>
    </location>
</feature>
<dbReference type="SMART" id="SM01190">
    <property type="entry name" value="EMP24_GP25L"/>
    <property type="match status" value="1"/>
</dbReference>
<gene>
    <name evidence="13" type="ORF">JZ751_002814</name>
</gene>
<protein>
    <recommendedName>
        <fullName evidence="7">Translation initiation factor eIF2B subunit beta</fullName>
    </recommendedName>
    <alternativeName>
        <fullName evidence="8">eIF2B GDP-GTP exchange factor subunit beta</fullName>
    </alternativeName>
</protein>
<dbReference type="Gene3D" id="3.40.50.10470">
    <property type="entry name" value="Translation initiation factor eif-2b, domain 2"/>
    <property type="match status" value="1"/>
</dbReference>
<dbReference type="InterPro" id="IPR000649">
    <property type="entry name" value="IF-2B-related"/>
</dbReference>
<evidence type="ECO:0000256" key="2">
    <source>
        <dbReference type="ARBA" id="ARBA00007251"/>
    </source>
</evidence>
<reference evidence="13" key="1">
    <citation type="thesis" date="2021" institute="BYU ScholarsArchive" country="Provo, UT, USA">
        <title>Applications of and Algorithms for Genome Assembly and Genomic Analyses with an Emphasis on Marine Teleosts.</title>
        <authorList>
            <person name="Pickett B.D."/>
        </authorList>
    </citation>
    <scope>NUCLEOTIDE SEQUENCE</scope>
    <source>
        <strain evidence="13">HI-2016</strain>
    </source>
</reference>
<dbReference type="InterPro" id="IPR037171">
    <property type="entry name" value="NagB/RpiA_transferase-like"/>
</dbReference>
<dbReference type="Proteomes" id="UP000824540">
    <property type="component" value="Unassembled WGS sequence"/>
</dbReference>
<evidence type="ECO:0000313" key="14">
    <source>
        <dbReference type="Proteomes" id="UP000824540"/>
    </source>
</evidence>
<proteinExistence type="inferred from homology"/>
<keyword evidence="11" id="KW-0812">Transmembrane</keyword>
<keyword evidence="4" id="KW-0396">Initiation factor</keyword>
<dbReference type="SUPFAM" id="SSF100950">
    <property type="entry name" value="NagB/RpiA/CoA transferase-like"/>
    <property type="match status" value="1"/>
</dbReference>
<comment type="subunit">
    <text evidence="9">Component of the translation initiation factor 2B (eIF2B) complex which is a heterodecamer of two sets of five different subunits: alpha, beta, gamma, delta and epsilon. Subunits alpha, beta and delta comprise a regulatory subcomplex and subunits epsilon and gamma comprise a catalytic subcomplex. Within the complex, the hexameric regulatory complex resides at the center, with the two heterodimeric catalytic subcomplexes bound on opposite sides.</text>
</comment>
<evidence type="ECO:0000256" key="8">
    <source>
        <dbReference type="ARBA" id="ARBA00044228"/>
    </source>
</evidence>
<dbReference type="Pfam" id="PF01008">
    <property type="entry name" value="IF-2B"/>
    <property type="match status" value="1"/>
</dbReference>
<keyword evidence="3" id="KW-0963">Cytoplasm</keyword>
<evidence type="ECO:0000256" key="9">
    <source>
        <dbReference type="ARBA" id="ARBA00046432"/>
    </source>
</evidence>